<dbReference type="AlphaFoldDB" id="A0A9X4LVR5"/>
<dbReference type="RefSeq" id="WP_332518972.1">
    <property type="nucleotide sequence ID" value="NZ_JANRHA010000001.1"/>
</dbReference>
<evidence type="ECO:0000256" key="1">
    <source>
        <dbReference type="SAM" id="MobiDB-lite"/>
    </source>
</evidence>
<dbReference type="EMBL" id="JANRHA010000001">
    <property type="protein sequence ID" value="MDG3013194.1"/>
    <property type="molecule type" value="Genomic_DNA"/>
</dbReference>
<feature type="region of interest" description="Disordered" evidence="1">
    <location>
        <begin position="17"/>
        <end position="63"/>
    </location>
</feature>
<dbReference type="Proteomes" id="UP001152755">
    <property type="component" value="Unassembled WGS sequence"/>
</dbReference>
<sequence length="63" mass="7069">MSADLPPEVMAALLSPKTGVPQENGELVTPVDPVRPHVSAFDDDEDDEYFRQRRSQGWLQSGW</sequence>
<keyword evidence="3" id="KW-1185">Reference proteome</keyword>
<name>A0A9X4LVR5_9ACTN</name>
<comment type="caution">
    <text evidence="2">The sequence shown here is derived from an EMBL/GenBank/DDBJ whole genome shotgun (WGS) entry which is preliminary data.</text>
</comment>
<evidence type="ECO:0000313" key="3">
    <source>
        <dbReference type="Proteomes" id="UP001152755"/>
    </source>
</evidence>
<accession>A0A9X4LVR5</accession>
<organism evidence="2 3">
    <name type="scientific">Speluncibacter jeojiensis</name>
    <dbReference type="NCBI Taxonomy" id="2710754"/>
    <lineage>
        <taxon>Bacteria</taxon>
        <taxon>Bacillati</taxon>
        <taxon>Actinomycetota</taxon>
        <taxon>Actinomycetes</taxon>
        <taxon>Mycobacteriales</taxon>
        <taxon>Speluncibacteraceae</taxon>
        <taxon>Speluncibacter</taxon>
    </lineage>
</organism>
<evidence type="ECO:0000313" key="2">
    <source>
        <dbReference type="EMBL" id="MDG3013194.1"/>
    </source>
</evidence>
<reference evidence="2" key="1">
    <citation type="submission" date="2022-08" db="EMBL/GenBank/DDBJ databases">
        <title>Genome analysis of Corynebacteriales strain.</title>
        <authorList>
            <person name="Lee S.D."/>
        </authorList>
    </citation>
    <scope>NUCLEOTIDE SEQUENCE</scope>
    <source>
        <strain evidence="2">D3-21</strain>
    </source>
</reference>
<protein>
    <submittedName>
        <fullName evidence="2">Uncharacterized protein</fullName>
    </submittedName>
</protein>
<proteinExistence type="predicted"/>
<gene>
    <name evidence="2" type="ORF">NVS88_01325</name>
</gene>